<name>A0AAD7L3T7_QUISA</name>
<evidence type="ECO:0000313" key="15">
    <source>
        <dbReference type="Proteomes" id="UP001163823"/>
    </source>
</evidence>
<dbReference type="PANTHER" id="PTHR10201:SF249">
    <property type="entry name" value="METALLOENDOPROTEINASE 1-MMP"/>
    <property type="match status" value="1"/>
</dbReference>
<feature type="binding site" evidence="11">
    <location>
        <position position="214"/>
    </location>
    <ligand>
        <name>Zn(2+)</name>
        <dbReference type="ChEBI" id="CHEBI:29105"/>
        <label>1</label>
    </ligand>
</feature>
<feature type="binding site" evidence="11">
    <location>
        <position position="202"/>
    </location>
    <ligand>
        <name>Ca(2+)</name>
        <dbReference type="ChEBI" id="CHEBI:29108"/>
        <label>2</label>
    </ligand>
</feature>
<feature type="binding site" evidence="11">
    <location>
        <position position="227"/>
    </location>
    <ligand>
        <name>Zn(2+)</name>
        <dbReference type="ChEBI" id="CHEBI:29105"/>
        <label>1</label>
    </ligand>
</feature>
<comment type="caution">
    <text evidence="14">The sequence shown here is derived from an EMBL/GenBank/DDBJ whole genome shotgun (WGS) entry which is preliminary data.</text>
</comment>
<dbReference type="SMART" id="SM00235">
    <property type="entry name" value="ZnMc"/>
    <property type="match status" value="1"/>
</dbReference>
<evidence type="ECO:0000256" key="4">
    <source>
        <dbReference type="ARBA" id="ARBA00022729"/>
    </source>
</evidence>
<proteinExistence type="inferred from homology"/>
<feature type="binding site" evidence="11">
    <location>
        <position position="275"/>
    </location>
    <ligand>
        <name>Zn(2+)</name>
        <dbReference type="ChEBI" id="CHEBI:29105"/>
        <label>2</label>
        <note>catalytic</note>
    </ligand>
</feature>
<dbReference type="SUPFAM" id="SSF55486">
    <property type="entry name" value="Metalloproteases ('zincins'), catalytic domain"/>
    <property type="match status" value="1"/>
</dbReference>
<dbReference type="CDD" id="cd04278">
    <property type="entry name" value="ZnMc_MMP"/>
    <property type="match status" value="1"/>
</dbReference>
<comment type="cofactor">
    <cofactor evidence="11">
        <name>Ca(2+)</name>
        <dbReference type="ChEBI" id="CHEBI:29108"/>
    </cofactor>
    <text evidence="11">Can bind about 5 Ca(2+) ions per subunit.</text>
</comment>
<dbReference type="EMBL" id="JARAOO010000011">
    <property type="protein sequence ID" value="KAJ7950872.1"/>
    <property type="molecule type" value="Genomic_DNA"/>
</dbReference>
<keyword evidence="2" id="KW-0645">Protease</keyword>
<keyword evidence="8" id="KW-0865">Zymogen</keyword>
<reference evidence="14" key="1">
    <citation type="journal article" date="2023" name="Science">
        <title>Elucidation of the pathway for biosynthesis of saponin adjuvants from the soapbark tree.</title>
        <authorList>
            <person name="Reed J."/>
            <person name="Orme A."/>
            <person name="El-Demerdash A."/>
            <person name="Owen C."/>
            <person name="Martin L.B.B."/>
            <person name="Misra R.C."/>
            <person name="Kikuchi S."/>
            <person name="Rejzek M."/>
            <person name="Martin A.C."/>
            <person name="Harkess A."/>
            <person name="Leebens-Mack J."/>
            <person name="Louveau T."/>
            <person name="Stephenson M.J."/>
            <person name="Osbourn A."/>
        </authorList>
    </citation>
    <scope>NUCLEOTIDE SEQUENCE</scope>
    <source>
        <strain evidence="14">S10</strain>
    </source>
</reference>
<evidence type="ECO:0000256" key="3">
    <source>
        <dbReference type="ARBA" id="ARBA00022723"/>
    </source>
</evidence>
<feature type="binding site" evidence="11">
    <location>
        <position position="242"/>
    </location>
    <ligand>
        <name>Ca(2+)</name>
        <dbReference type="ChEBI" id="CHEBI:29108"/>
        <label>3</label>
    </ligand>
</feature>
<evidence type="ECO:0000256" key="7">
    <source>
        <dbReference type="ARBA" id="ARBA00023049"/>
    </source>
</evidence>
<sequence length="354" mass="39816">MLFLLHTHYSLSLLFIISLLTSPPCFPSLRLLKSPPPITKTITTKTYTIADKGRHVIPGISEIKKYFSRFGYLNLQNSTTLTGTFDTRFKSAIIRYQKNLGLRVTGKLDFDTLSQITTPRCGVPDSVQNHTWHYTEHYEYFRGKPRWARPMPMTLTYALSPENLINNLSLSDIKEAFKRAFSKWASVIPVSFVESEDYGYADIRIGFYSGDHGDGEPFDGVLGVLAHSFSPESGRLHLDEAETWAVDFEKEKSEVAVDLESVATHEIGHLLGLSHSRVKDAVMYPSLKPRDKKLELKLDDIKGVQALYGSNPNFTFGSLLESDISANQGVDFRIGSLDLLATLILSFLIHNLCM</sequence>
<comment type="cofactor">
    <cofactor evidence="11">
        <name>Zn(2+)</name>
        <dbReference type="ChEBI" id="CHEBI:29105"/>
    </cofactor>
    <text evidence="11">Binds 2 Zn(2+) ions per subunit.</text>
</comment>
<keyword evidence="9" id="KW-0325">Glycoprotein</keyword>
<feature type="active site" evidence="10">
    <location>
        <position position="266"/>
    </location>
</feature>
<dbReference type="GO" id="GO:0006508">
    <property type="term" value="P:proteolysis"/>
    <property type="evidence" value="ECO:0007669"/>
    <property type="project" value="UniProtKB-KW"/>
</dbReference>
<dbReference type="GO" id="GO:0030198">
    <property type="term" value="P:extracellular matrix organization"/>
    <property type="evidence" value="ECO:0007669"/>
    <property type="project" value="TreeGrafter"/>
</dbReference>
<feature type="binding site" evidence="11">
    <location>
        <position position="219"/>
    </location>
    <ligand>
        <name>Ca(2+)</name>
        <dbReference type="ChEBI" id="CHEBI:29108"/>
        <label>3</label>
    </ligand>
</feature>
<feature type="binding site" evidence="11">
    <location>
        <position position="237"/>
    </location>
    <ligand>
        <name>Zn(2+)</name>
        <dbReference type="ChEBI" id="CHEBI:29105"/>
        <label>1</label>
    </ligand>
</feature>
<feature type="binding site" evidence="11">
    <location>
        <position position="220"/>
    </location>
    <ligand>
        <name>Ca(2+)</name>
        <dbReference type="ChEBI" id="CHEBI:29108"/>
        <label>3</label>
    </ligand>
</feature>
<gene>
    <name evidence="14" type="ORF">O6P43_027003</name>
</gene>
<protein>
    <submittedName>
        <fullName evidence="14">Metalloendoproteinase 1-MMP-like</fullName>
    </submittedName>
</protein>
<dbReference type="InterPro" id="IPR002477">
    <property type="entry name" value="Peptidoglycan-bd-like"/>
</dbReference>
<organism evidence="14 15">
    <name type="scientific">Quillaja saponaria</name>
    <name type="common">Soap bark tree</name>
    <dbReference type="NCBI Taxonomy" id="32244"/>
    <lineage>
        <taxon>Eukaryota</taxon>
        <taxon>Viridiplantae</taxon>
        <taxon>Streptophyta</taxon>
        <taxon>Embryophyta</taxon>
        <taxon>Tracheophyta</taxon>
        <taxon>Spermatophyta</taxon>
        <taxon>Magnoliopsida</taxon>
        <taxon>eudicotyledons</taxon>
        <taxon>Gunneridae</taxon>
        <taxon>Pentapetalae</taxon>
        <taxon>rosids</taxon>
        <taxon>fabids</taxon>
        <taxon>Fabales</taxon>
        <taxon>Quillajaceae</taxon>
        <taxon>Quillaja</taxon>
    </lineage>
</organism>
<dbReference type="SUPFAM" id="SSF47090">
    <property type="entry name" value="PGBD-like"/>
    <property type="match status" value="1"/>
</dbReference>
<dbReference type="InterPro" id="IPR001818">
    <property type="entry name" value="Pept_M10_metallopeptidase"/>
</dbReference>
<evidence type="ECO:0000256" key="12">
    <source>
        <dbReference type="SAM" id="SignalP"/>
    </source>
</evidence>
<dbReference type="GO" id="GO:0008270">
    <property type="term" value="F:zinc ion binding"/>
    <property type="evidence" value="ECO:0007669"/>
    <property type="project" value="InterPro"/>
</dbReference>
<evidence type="ECO:0000256" key="11">
    <source>
        <dbReference type="PIRSR" id="PIRSR621190-2"/>
    </source>
</evidence>
<feature type="binding site" description="in inhibited form" evidence="11">
    <location>
        <position position="121"/>
    </location>
    <ligand>
        <name>Zn(2+)</name>
        <dbReference type="ChEBI" id="CHEBI:29105"/>
        <label>2</label>
        <note>catalytic</note>
    </ligand>
</feature>
<dbReference type="PROSITE" id="PS00546">
    <property type="entry name" value="CYSTEINE_SWITCH"/>
    <property type="match status" value="1"/>
</dbReference>
<keyword evidence="15" id="KW-1185">Reference proteome</keyword>
<dbReference type="InterPro" id="IPR021190">
    <property type="entry name" value="Pept_M10A"/>
</dbReference>
<keyword evidence="7" id="KW-0482">Metalloprotease</keyword>
<dbReference type="InterPro" id="IPR024079">
    <property type="entry name" value="MetalloPept_cat_dom_sf"/>
</dbReference>
<dbReference type="Pfam" id="PF01471">
    <property type="entry name" value="PG_binding_1"/>
    <property type="match status" value="1"/>
</dbReference>
<evidence type="ECO:0000259" key="13">
    <source>
        <dbReference type="SMART" id="SM00235"/>
    </source>
</evidence>
<dbReference type="InterPro" id="IPR036365">
    <property type="entry name" value="PGBD-like_sf"/>
</dbReference>
<evidence type="ECO:0000256" key="10">
    <source>
        <dbReference type="PIRSR" id="PIRSR621190-1"/>
    </source>
</evidence>
<evidence type="ECO:0000313" key="14">
    <source>
        <dbReference type="EMBL" id="KAJ7950872.1"/>
    </source>
</evidence>
<feature type="signal peptide" evidence="12">
    <location>
        <begin position="1"/>
        <end position="27"/>
    </location>
</feature>
<dbReference type="Proteomes" id="UP001163823">
    <property type="component" value="Chromosome 11"/>
</dbReference>
<dbReference type="PANTHER" id="PTHR10201">
    <property type="entry name" value="MATRIX METALLOPROTEINASE"/>
    <property type="match status" value="1"/>
</dbReference>
<dbReference type="AlphaFoldDB" id="A0AAD7L3T7"/>
<feature type="binding site" evidence="11">
    <location>
        <position position="283"/>
    </location>
    <ligand>
        <name>Zn(2+)</name>
        <dbReference type="ChEBI" id="CHEBI:29105"/>
        <label>2</label>
        <note>catalytic</note>
    </ligand>
</feature>
<dbReference type="PRINTS" id="PR00138">
    <property type="entry name" value="MATRIXIN"/>
</dbReference>
<accession>A0AAD7L3T7</accession>
<feature type="binding site" evidence="11">
    <location>
        <position position="212"/>
    </location>
    <ligand>
        <name>Zn(2+)</name>
        <dbReference type="ChEBI" id="CHEBI:29105"/>
        <label>1</label>
    </ligand>
</feature>
<keyword evidence="3 11" id="KW-0479">Metal-binding</keyword>
<evidence type="ECO:0000256" key="8">
    <source>
        <dbReference type="ARBA" id="ARBA00023145"/>
    </source>
</evidence>
<keyword evidence="11" id="KW-0106">Calcium</keyword>
<keyword evidence="6 11" id="KW-0862">Zinc</keyword>
<dbReference type="Gene3D" id="3.40.390.10">
    <property type="entry name" value="Collagenase (Catalytic Domain)"/>
    <property type="match status" value="1"/>
</dbReference>
<dbReference type="Pfam" id="PF00413">
    <property type="entry name" value="Peptidase_M10"/>
    <property type="match status" value="1"/>
</dbReference>
<feature type="domain" description="Peptidase metallopeptidase" evidence="13">
    <location>
        <begin position="143"/>
        <end position="310"/>
    </location>
</feature>
<feature type="binding site" evidence="11">
    <location>
        <position position="242"/>
    </location>
    <ligand>
        <name>Ca(2+)</name>
        <dbReference type="ChEBI" id="CHEBI:29108"/>
        <label>1</label>
    </ligand>
</feature>
<evidence type="ECO:0000256" key="1">
    <source>
        <dbReference type="ARBA" id="ARBA00009614"/>
    </source>
</evidence>
<feature type="chain" id="PRO_5042051399" evidence="12">
    <location>
        <begin position="28"/>
        <end position="354"/>
    </location>
</feature>
<keyword evidence="5" id="KW-0378">Hydrolase</keyword>
<evidence type="ECO:0000256" key="6">
    <source>
        <dbReference type="ARBA" id="ARBA00022833"/>
    </source>
</evidence>
<dbReference type="InterPro" id="IPR021158">
    <property type="entry name" value="Pept_M10A_Zn_BS"/>
</dbReference>
<dbReference type="InterPro" id="IPR033739">
    <property type="entry name" value="M10A_MMP"/>
</dbReference>
<dbReference type="KEGG" id="qsa:O6P43_027003"/>
<dbReference type="GO" id="GO:0030574">
    <property type="term" value="P:collagen catabolic process"/>
    <property type="evidence" value="ECO:0007669"/>
    <property type="project" value="TreeGrafter"/>
</dbReference>
<dbReference type="FunFam" id="3.40.390.10:FF:000018">
    <property type="entry name" value="Metalloendoproteinase 1"/>
    <property type="match status" value="1"/>
</dbReference>
<evidence type="ECO:0000256" key="5">
    <source>
        <dbReference type="ARBA" id="ARBA00022801"/>
    </source>
</evidence>
<feature type="binding site" evidence="11">
    <location>
        <position position="269"/>
    </location>
    <ligand>
        <name>Zn(2+)</name>
        <dbReference type="ChEBI" id="CHEBI:29105"/>
        <label>2</label>
        <note>catalytic</note>
    </ligand>
</feature>
<keyword evidence="4 12" id="KW-0732">Signal</keyword>
<comment type="similarity">
    <text evidence="1">Belongs to the peptidase M10A family. Matrix metalloproteinases (MMPs) subfamily.</text>
</comment>
<feature type="binding site" evidence="11">
    <location>
        <position position="239"/>
    </location>
    <ligand>
        <name>Ca(2+)</name>
        <dbReference type="ChEBI" id="CHEBI:29108"/>
        <label>3</label>
    </ligand>
</feature>
<dbReference type="GO" id="GO:0031012">
    <property type="term" value="C:extracellular matrix"/>
    <property type="evidence" value="ECO:0007669"/>
    <property type="project" value="InterPro"/>
</dbReference>
<dbReference type="InterPro" id="IPR006026">
    <property type="entry name" value="Peptidase_Metallo"/>
</dbReference>
<dbReference type="GO" id="GO:0004222">
    <property type="term" value="F:metalloendopeptidase activity"/>
    <property type="evidence" value="ECO:0007669"/>
    <property type="project" value="InterPro"/>
</dbReference>
<evidence type="ECO:0000256" key="2">
    <source>
        <dbReference type="ARBA" id="ARBA00022670"/>
    </source>
</evidence>
<evidence type="ECO:0000256" key="9">
    <source>
        <dbReference type="ARBA" id="ARBA00023180"/>
    </source>
</evidence>
<feature type="binding site" evidence="11">
    <location>
        <position position="265"/>
    </location>
    <ligand>
        <name>Zn(2+)</name>
        <dbReference type="ChEBI" id="CHEBI:29105"/>
        <label>2</label>
        <note>catalytic</note>
    </ligand>
</feature>